<evidence type="ECO:0000313" key="2">
    <source>
        <dbReference type="Proteomes" id="UP000828922"/>
    </source>
</evidence>
<keyword evidence="2" id="KW-1185">Reference proteome</keyword>
<proteinExistence type="predicted"/>
<dbReference type="Proteomes" id="UP000828922">
    <property type="component" value="Linkage Group LG07"/>
</dbReference>
<sequence length="244" mass="26561">MARLTRAEKLFGISSSPVHSTVLNSGDENELKEEDVWDAQEWPEENTPESHTSYGGSGGSYRTDSSESFRFFNNGKRWLGLEKDPGLSVAFADGGGRTLGLSSLSPLKPANSSGHQSMGSSGGREVTPGRIATASRMIPPTGCAHRETTSRQMMHQSAPVNVPDWSKILGAPKKSVAWVDDSVEEGKDDAQEEKLPPHEFLAREYAKSQATTFSVFEGAGRTLKGRDLSRVRNAVLRQTGFLNY</sequence>
<dbReference type="EMBL" id="CM038913">
    <property type="protein sequence ID" value="KAH9557916.1"/>
    <property type="molecule type" value="Genomic_DNA"/>
</dbReference>
<comment type="caution">
    <text evidence="1">The sequence shown here is derived from an EMBL/GenBank/DDBJ whole genome shotgun (WGS) entry which is preliminary data.</text>
</comment>
<protein>
    <submittedName>
        <fullName evidence="1">Uncharacterized protein</fullName>
    </submittedName>
</protein>
<evidence type="ECO:0000313" key="1">
    <source>
        <dbReference type="EMBL" id="KAH9557916.1"/>
    </source>
</evidence>
<reference evidence="2" key="1">
    <citation type="journal article" date="2022" name="New Phytol.">
        <title>Phylogenomic structure and speciation in an emerging model: the Sphagnum magellanicum complex (Bryophyta).</title>
        <authorList>
            <person name="Shaw A.J."/>
            <person name="Piatkowski B."/>
            <person name="Duffy A.M."/>
            <person name="Aguero B."/>
            <person name="Imwattana K."/>
            <person name="Nieto-Lugilde M."/>
            <person name="Healey A."/>
            <person name="Weston D.J."/>
            <person name="Patel M.N."/>
            <person name="Schmutz J."/>
            <person name="Grimwood J."/>
            <person name="Yavitt J.B."/>
            <person name="Hassel K."/>
            <person name="Stenoien H.K."/>
            <person name="Flatberg K.I."/>
            <person name="Bickford C.P."/>
            <person name="Hicks K.A."/>
        </authorList>
    </citation>
    <scope>NUCLEOTIDE SEQUENCE [LARGE SCALE GENOMIC DNA]</scope>
</reference>
<organism evidence="1 2">
    <name type="scientific">Sphagnum magellanicum</name>
    <dbReference type="NCBI Taxonomy" id="128215"/>
    <lineage>
        <taxon>Eukaryota</taxon>
        <taxon>Viridiplantae</taxon>
        <taxon>Streptophyta</taxon>
        <taxon>Embryophyta</taxon>
        <taxon>Bryophyta</taxon>
        <taxon>Sphagnophytina</taxon>
        <taxon>Sphagnopsida</taxon>
        <taxon>Sphagnales</taxon>
        <taxon>Sphagnaceae</taxon>
        <taxon>Sphagnum</taxon>
    </lineage>
</organism>
<name>A0ACB8HNT5_9BRYO</name>
<gene>
    <name evidence="1" type="ORF">CY35_07G110000</name>
</gene>
<accession>A0ACB8HNT5</accession>